<dbReference type="GO" id="GO:0005886">
    <property type="term" value="C:plasma membrane"/>
    <property type="evidence" value="ECO:0007669"/>
    <property type="project" value="UniProtKB-SubCell"/>
</dbReference>
<dbReference type="CDD" id="cd07346">
    <property type="entry name" value="ABC_6TM_exporters"/>
    <property type="match status" value="1"/>
</dbReference>
<proteinExistence type="inferred from homology"/>
<dbReference type="InterPro" id="IPR017871">
    <property type="entry name" value="ABC_transporter-like_CS"/>
</dbReference>
<feature type="domain" description="ABC transporter" evidence="9">
    <location>
        <begin position="368"/>
        <end position="606"/>
    </location>
</feature>
<dbReference type="SMART" id="SM00382">
    <property type="entry name" value="AAA"/>
    <property type="match status" value="1"/>
</dbReference>
<dbReference type="FunFam" id="3.40.50.300:FF:000218">
    <property type="entry name" value="Multidrug ABC transporter ATP-binding protein"/>
    <property type="match status" value="1"/>
</dbReference>
<dbReference type="Gene3D" id="3.40.50.300">
    <property type="entry name" value="P-loop containing nucleotide triphosphate hydrolases"/>
    <property type="match status" value="1"/>
</dbReference>
<dbReference type="Pfam" id="PF00664">
    <property type="entry name" value="ABC_membrane"/>
    <property type="match status" value="1"/>
</dbReference>
<gene>
    <name evidence="11" type="ORF">STABA_v1c02910</name>
</gene>
<dbReference type="PANTHER" id="PTHR24221:SF654">
    <property type="entry name" value="ATP-BINDING CASSETTE SUB-FAMILY B MEMBER 6"/>
    <property type="match status" value="1"/>
</dbReference>
<evidence type="ECO:0000259" key="9">
    <source>
        <dbReference type="PROSITE" id="PS50893"/>
    </source>
</evidence>
<dbReference type="GO" id="GO:0005524">
    <property type="term" value="F:ATP binding"/>
    <property type="evidence" value="ECO:0007669"/>
    <property type="project" value="UniProtKB-KW"/>
</dbReference>
<dbReference type="PROSITE" id="PS00211">
    <property type="entry name" value="ABC_TRANSPORTER_1"/>
    <property type="match status" value="1"/>
</dbReference>
<feature type="domain" description="ABC transmembrane type-1" evidence="10">
    <location>
        <begin position="40"/>
        <end position="334"/>
    </location>
</feature>
<evidence type="ECO:0000313" key="12">
    <source>
        <dbReference type="Proteomes" id="UP000424468"/>
    </source>
</evidence>
<keyword evidence="4" id="KW-0547">Nucleotide-binding</keyword>
<dbReference type="PROSITE" id="PS50893">
    <property type="entry name" value="ABC_TRANSPORTER_2"/>
    <property type="match status" value="1"/>
</dbReference>
<dbReference type="Proteomes" id="UP000424468">
    <property type="component" value="Chromosome"/>
</dbReference>
<keyword evidence="3 8" id="KW-0812">Transmembrane</keyword>
<dbReference type="EMBL" id="CP046276">
    <property type="protein sequence ID" value="QGS51657.1"/>
    <property type="molecule type" value="Genomic_DNA"/>
</dbReference>
<dbReference type="GO" id="GO:0140359">
    <property type="term" value="F:ABC-type transporter activity"/>
    <property type="evidence" value="ECO:0007669"/>
    <property type="project" value="InterPro"/>
</dbReference>
<feature type="transmembrane region" description="Helical" evidence="8">
    <location>
        <begin position="36"/>
        <end position="59"/>
    </location>
</feature>
<keyword evidence="12" id="KW-1185">Reference proteome</keyword>
<dbReference type="InterPro" id="IPR011527">
    <property type="entry name" value="ABC1_TM_dom"/>
</dbReference>
<evidence type="ECO:0000256" key="6">
    <source>
        <dbReference type="ARBA" id="ARBA00022989"/>
    </source>
</evidence>
<dbReference type="InterPro" id="IPR027417">
    <property type="entry name" value="P-loop_NTPase"/>
</dbReference>
<dbReference type="GO" id="GO:0016887">
    <property type="term" value="F:ATP hydrolysis activity"/>
    <property type="evidence" value="ECO:0007669"/>
    <property type="project" value="InterPro"/>
</dbReference>
<comment type="subcellular location">
    <subcellularLocation>
        <location evidence="1">Cell membrane</location>
        <topology evidence="1">Multi-pass membrane protein</topology>
    </subcellularLocation>
</comment>
<dbReference type="InterPro" id="IPR003439">
    <property type="entry name" value="ABC_transporter-like_ATP-bd"/>
</dbReference>
<dbReference type="Gene3D" id="1.20.1560.10">
    <property type="entry name" value="ABC transporter type 1, transmembrane domain"/>
    <property type="match status" value="1"/>
</dbReference>
<evidence type="ECO:0000256" key="4">
    <source>
        <dbReference type="ARBA" id="ARBA00022741"/>
    </source>
</evidence>
<evidence type="ECO:0000256" key="2">
    <source>
        <dbReference type="ARBA" id="ARBA00005417"/>
    </source>
</evidence>
<keyword evidence="7 8" id="KW-0472">Membrane</keyword>
<organism evidence="11 12">
    <name type="scientific">Spiroplasma tabanidicola</name>
    <dbReference type="NCBI Taxonomy" id="324079"/>
    <lineage>
        <taxon>Bacteria</taxon>
        <taxon>Bacillati</taxon>
        <taxon>Mycoplasmatota</taxon>
        <taxon>Mollicutes</taxon>
        <taxon>Entomoplasmatales</taxon>
        <taxon>Spiroplasmataceae</taxon>
        <taxon>Spiroplasma</taxon>
    </lineage>
</organism>
<feature type="transmembrane region" description="Helical" evidence="8">
    <location>
        <begin position="189"/>
        <end position="211"/>
    </location>
</feature>
<evidence type="ECO:0000259" key="10">
    <source>
        <dbReference type="PROSITE" id="PS50929"/>
    </source>
</evidence>
<dbReference type="SUPFAM" id="SSF90123">
    <property type="entry name" value="ABC transporter transmembrane region"/>
    <property type="match status" value="1"/>
</dbReference>
<evidence type="ECO:0000256" key="8">
    <source>
        <dbReference type="SAM" id="Phobius"/>
    </source>
</evidence>
<dbReference type="InterPro" id="IPR003593">
    <property type="entry name" value="AAA+_ATPase"/>
</dbReference>
<keyword evidence="5 11" id="KW-0067">ATP-binding</keyword>
<accession>A0A6I6C4A4</accession>
<dbReference type="SUPFAM" id="SSF52540">
    <property type="entry name" value="P-loop containing nucleoside triphosphate hydrolases"/>
    <property type="match status" value="1"/>
</dbReference>
<dbReference type="InterPro" id="IPR039421">
    <property type="entry name" value="Type_1_exporter"/>
</dbReference>
<feature type="transmembrane region" description="Helical" evidence="8">
    <location>
        <begin position="163"/>
        <end position="183"/>
    </location>
</feature>
<feature type="transmembrane region" description="Helical" evidence="8">
    <location>
        <begin position="272"/>
        <end position="296"/>
    </location>
</feature>
<evidence type="ECO:0000313" key="11">
    <source>
        <dbReference type="EMBL" id="QGS51657.1"/>
    </source>
</evidence>
<sequence>MARRKKEKYITDKNFTFKKMFAALIMVGGGIKRHPIVFSFCTIFTVIDAIAWSFSAVVIKGLTTILLDPTKTTETSSLYGWVELTWQQWIYFGIGMFFLFVVAEFLTNITAGIFSKKLEIDLRKAALKHLVDIDISYYSRNQIGLIMTRVIGDSQGIGDAFNMFYLTFIWMLGSVFSTIAIMLSIDTTLAWIAIGLLVVMLIIICIMFLYFRRANVIAFDVRQNIDADIIDRLINIRLVKSTGSENFESNRNKELHKKYEERKNHAVVWQGALNVFNGVMISLLPIIMLIICIYLYQGKMPIKEFSSLTVTFISASTNFLINLSVLTQILRGMMWMSNCAMRLNYIFDEKTIIHFIDDPVKIKTIETIEFKNVSFNYPESPHVKVLPTINISFEKGKSYAFVGETGVGKSTIAKMLLRFYDVTTGELLINGINIKNLDLANYLSHVGYVEQEPQILYGTVMDNLKYSLGWEATHEKAIEASKKAKLHDFIETLPDKYDTILGERGFMFSGGQKQRLIIARLFLKNPELLILDEATSALDNIVEKEIQSELDELMKNRTTIVIAHRLSTIKNVDKVIVLERNEGITQIGSFDELKVTPGRFQKLYNYGLLK</sequence>
<evidence type="ECO:0000256" key="7">
    <source>
        <dbReference type="ARBA" id="ARBA00023136"/>
    </source>
</evidence>
<evidence type="ECO:0000256" key="3">
    <source>
        <dbReference type="ARBA" id="ARBA00022692"/>
    </source>
</evidence>
<protein>
    <submittedName>
        <fullName evidence="11">ATP-binding cassette</fullName>
    </submittedName>
</protein>
<feature type="transmembrane region" description="Helical" evidence="8">
    <location>
        <begin position="89"/>
        <end position="114"/>
    </location>
</feature>
<dbReference type="PROSITE" id="PS50929">
    <property type="entry name" value="ABC_TM1F"/>
    <property type="match status" value="1"/>
</dbReference>
<evidence type="ECO:0000256" key="1">
    <source>
        <dbReference type="ARBA" id="ARBA00004651"/>
    </source>
</evidence>
<dbReference type="Pfam" id="PF00005">
    <property type="entry name" value="ABC_tran"/>
    <property type="match status" value="1"/>
</dbReference>
<dbReference type="RefSeq" id="WP_170264674.1">
    <property type="nucleotide sequence ID" value="NZ_CP046276.1"/>
</dbReference>
<reference evidence="11 12" key="1">
    <citation type="submission" date="2019-11" db="EMBL/GenBank/DDBJ databases">
        <title>Complete genome sequence of Spiroplasma tabanidicola TAUS-1 (DSM 22603).</title>
        <authorList>
            <person name="Huang C.-T."/>
            <person name="Lin Y.-C."/>
            <person name="Kuo C.-H."/>
        </authorList>
    </citation>
    <scope>NUCLEOTIDE SEQUENCE [LARGE SCALE GENOMIC DNA]</scope>
    <source>
        <strain evidence="11 12">TAUS-1</strain>
    </source>
</reference>
<dbReference type="InterPro" id="IPR036640">
    <property type="entry name" value="ABC1_TM_sf"/>
</dbReference>
<feature type="transmembrane region" description="Helical" evidence="8">
    <location>
        <begin position="308"/>
        <end position="326"/>
    </location>
</feature>
<comment type="similarity">
    <text evidence="2">Belongs to the ABC transporter superfamily.</text>
</comment>
<keyword evidence="6 8" id="KW-1133">Transmembrane helix</keyword>
<dbReference type="KEGG" id="stab:STABA_v1c02910"/>
<evidence type="ECO:0000256" key="5">
    <source>
        <dbReference type="ARBA" id="ARBA00022840"/>
    </source>
</evidence>
<name>A0A6I6C4A4_9MOLU</name>
<dbReference type="AlphaFoldDB" id="A0A6I6C4A4"/>
<dbReference type="PANTHER" id="PTHR24221">
    <property type="entry name" value="ATP-BINDING CASSETTE SUB-FAMILY B"/>
    <property type="match status" value="1"/>
</dbReference>